<dbReference type="InterPro" id="IPR015946">
    <property type="entry name" value="KH_dom-like_a/b"/>
</dbReference>
<dbReference type="Pfam" id="PF02566">
    <property type="entry name" value="OsmC"/>
    <property type="match status" value="1"/>
</dbReference>
<sequence>MEITLHRRNDNVHFEASNADGNTVQIDGSAAIGGEGKGMRPMELLLTAVASCSVFDIVAILKKQREPLEDVRVSARGRRGEGKDVKPFTDIQLVFTLKGALNQEKARRAVSLAVEKYCSVGASLDPNIPVGWDVIFED</sequence>
<dbReference type="Proteomes" id="UP000254808">
    <property type="component" value="Chromosome"/>
</dbReference>
<dbReference type="AlphaFoldDB" id="A0A345UI46"/>
<evidence type="ECO:0000313" key="1">
    <source>
        <dbReference type="EMBL" id="AXJ00148.1"/>
    </source>
</evidence>
<dbReference type="SUPFAM" id="SSF82784">
    <property type="entry name" value="OsmC-like"/>
    <property type="match status" value="1"/>
</dbReference>
<proteinExistence type="predicted"/>
<dbReference type="RefSeq" id="WP_114983444.1">
    <property type="nucleotide sequence ID" value="NZ_CP027806.1"/>
</dbReference>
<dbReference type="PANTHER" id="PTHR34352">
    <property type="entry name" value="PROTEIN YHFA"/>
    <property type="match status" value="1"/>
</dbReference>
<dbReference type="KEGG" id="cprv:CYPRO_0871"/>
<dbReference type="InterPro" id="IPR036102">
    <property type="entry name" value="OsmC/Ohrsf"/>
</dbReference>
<dbReference type="EMBL" id="CP027806">
    <property type="protein sequence ID" value="AXJ00148.1"/>
    <property type="molecule type" value="Genomic_DNA"/>
</dbReference>
<dbReference type="InterPro" id="IPR003718">
    <property type="entry name" value="OsmC/Ohr_fam"/>
</dbReference>
<evidence type="ECO:0000313" key="2">
    <source>
        <dbReference type="Proteomes" id="UP000254808"/>
    </source>
</evidence>
<name>A0A345UI46_9BACT</name>
<gene>
    <name evidence="1" type="ORF">CYPRO_0871</name>
</gene>
<reference evidence="1 2" key="1">
    <citation type="submission" date="2018-03" db="EMBL/GenBank/DDBJ databases">
        <title>Phenotypic and genomic properties of Cyclonatronum proteinivorum gen. nov., sp. nov., a haloalkaliphilic bacteroidete from soda lakes possessing Na+-translocating rhodopsin.</title>
        <authorList>
            <person name="Toshchakov S.V."/>
            <person name="Korzhenkov A."/>
            <person name="Samarov N.I."/>
            <person name="Kublanov I.V."/>
            <person name="Muntyan M.S."/>
            <person name="Sorokin D.Y."/>
        </authorList>
    </citation>
    <scope>NUCLEOTIDE SEQUENCE [LARGE SCALE GENOMIC DNA]</scope>
    <source>
        <strain evidence="1 2">Omega</strain>
    </source>
</reference>
<protein>
    <submittedName>
        <fullName evidence="1">Putative redox protein</fullName>
    </submittedName>
</protein>
<dbReference type="PANTHER" id="PTHR34352:SF1">
    <property type="entry name" value="PROTEIN YHFA"/>
    <property type="match status" value="1"/>
</dbReference>
<organism evidence="1 2">
    <name type="scientific">Cyclonatronum proteinivorum</name>
    <dbReference type="NCBI Taxonomy" id="1457365"/>
    <lineage>
        <taxon>Bacteria</taxon>
        <taxon>Pseudomonadati</taxon>
        <taxon>Balneolota</taxon>
        <taxon>Balneolia</taxon>
        <taxon>Balneolales</taxon>
        <taxon>Cyclonatronaceae</taxon>
        <taxon>Cyclonatronum</taxon>
    </lineage>
</organism>
<dbReference type="OrthoDB" id="9804010at2"/>
<accession>A0A345UI46</accession>
<dbReference type="Gene3D" id="3.30.300.20">
    <property type="match status" value="1"/>
</dbReference>
<keyword evidence="2" id="KW-1185">Reference proteome</keyword>